<organism evidence="2 3">
    <name type="scientific">Sporosarcina psychrophila</name>
    <name type="common">Bacillus psychrophilus</name>
    <dbReference type="NCBI Taxonomy" id="1476"/>
    <lineage>
        <taxon>Bacteria</taxon>
        <taxon>Bacillati</taxon>
        <taxon>Bacillota</taxon>
        <taxon>Bacilli</taxon>
        <taxon>Bacillales</taxon>
        <taxon>Caryophanaceae</taxon>
        <taxon>Sporosarcina</taxon>
    </lineage>
</organism>
<dbReference type="Pfam" id="PF13443">
    <property type="entry name" value="HTH_26"/>
    <property type="match status" value="1"/>
</dbReference>
<evidence type="ECO:0000259" key="1">
    <source>
        <dbReference type="Pfam" id="PF13443"/>
    </source>
</evidence>
<accession>A0A921KBV3</accession>
<dbReference type="InterPro" id="IPR010982">
    <property type="entry name" value="Lambda_DNA-bd_dom_sf"/>
</dbReference>
<sequence>MAEVEIVSNQILKERNMTQLKLPNLTDIRYESISNLNKNKTERLSLIHLQKIMILLEITDVGMLLKFVDNTVVEPIFEPVVEIKHNPLDDEIELLNLPPVVFNKIRRHATYVGDLMKIDCSKIPLMDPKNLERLNVALKEHLVKHK</sequence>
<dbReference type="EMBL" id="DYWT01000054">
    <property type="protein sequence ID" value="HJF30777.1"/>
    <property type="molecule type" value="Genomic_DNA"/>
</dbReference>
<dbReference type="InterPro" id="IPR001387">
    <property type="entry name" value="Cro/C1-type_HTH"/>
</dbReference>
<proteinExistence type="predicted"/>
<protein>
    <submittedName>
        <fullName evidence="2">Helix-turn-helix transcriptional regulator</fullName>
    </submittedName>
</protein>
<dbReference type="AlphaFoldDB" id="A0A921KBV3"/>
<name>A0A921KBV3_SPOPS</name>
<dbReference type="Proteomes" id="UP000698173">
    <property type="component" value="Unassembled WGS sequence"/>
</dbReference>
<reference evidence="2" key="1">
    <citation type="journal article" date="2021" name="PeerJ">
        <title>Extensive microbial diversity within the chicken gut microbiome revealed by metagenomics and culture.</title>
        <authorList>
            <person name="Gilroy R."/>
            <person name="Ravi A."/>
            <person name="Getino M."/>
            <person name="Pursley I."/>
            <person name="Horton D.L."/>
            <person name="Alikhan N.F."/>
            <person name="Baker D."/>
            <person name="Gharbi K."/>
            <person name="Hall N."/>
            <person name="Watson M."/>
            <person name="Adriaenssens E.M."/>
            <person name="Foster-Nyarko E."/>
            <person name="Jarju S."/>
            <person name="Secka A."/>
            <person name="Antonio M."/>
            <person name="Oren A."/>
            <person name="Chaudhuri R.R."/>
            <person name="La Ragione R."/>
            <person name="Hildebrand F."/>
            <person name="Pallen M.J."/>
        </authorList>
    </citation>
    <scope>NUCLEOTIDE SEQUENCE</scope>
    <source>
        <strain evidence="2">CHK171-7178</strain>
    </source>
</reference>
<evidence type="ECO:0000313" key="3">
    <source>
        <dbReference type="Proteomes" id="UP000698173"/>
    </source>
</evidence>
<comment type="caution">
    <text evidence="2">The sequence shown here is derived from an EMBL/GenBank/DDBJ whole genome shotgun (WGS) entry which is preliminary data.</text>
</comment>
<reference evidence="2" key="2">
    <citation type="submission" date="2021-09" db="EMBL/GenBank/DDBJ databases">
        <authorList>
            <person name="Gilroy R."/>
        </authorList>
    </citation>
    <scope>NUCLEOTIDE SEQUENCE</scope>
    <source>
        <strain evidence="2">CHK171-7178</strain>
    </source>
</reference>
<feature type="domain" description="HTH cro/C1-type" evidence="1">
    <location>
        <begin position="10"/>
        <end position="69"/>
    </location>
</feature>
<gene>
    <name evidence="2" type="ORF">K8V56_03230</name>
</gene>
<dbReference type="GO" id="GO:0003677">
    <property type="term" value="F:DNA binding"/>
    <property type="evidence" value="ECO:0007669"/>
    <property type="project" value="InterPro"/>
</dbReference>
<dbReference type="SUPFAM" id="SSF47413">
    <property type="entry name" value="lambda repressor-like DNA-binding domains"/>
    <property type="match status" value="1"/>
</dbReference>
<evidence type="ECO:0000313" key="2">
    <source>
        <dbReference type="EMBL" id="HJF30777.1"/>
    </source>
</evidence>